<dbReference type="Proteomes" id="UP000727993">
    <property type="component" value="Unassembled WGS sequence"/>
</dbReference>
<reference evidence="7 8" key="1">
    <citation type="submission" date="2020-10" db="EMBL/GenBank/DDBJ databases">
        <title>Connecting structure to function with the recovery of over 1000 high-quality activated sludge metagenome-assembled genomes encoding full-length rRNA genes using long-read sequencing.</title>
        <authorList>
            <person name="Singleton C.M."/>
            <person name="Petriglieri F."/>
            <person name="Kristensen J.M."/>
            <person name="Kirkegaard R.H."/>
            <person name="Michaelsen T.Y."/>
            <person name="Andersen M.H."/>
            <person name="Karst S.M."/>
            <person name="Dueholm M.S."/>
            <person name="Nielsen P.H."/>
            <person name="Albertsen M."/>
        </authorList>
    </citation>
    <scope>NUCLEOTIDE SEQUENCE [LARGE SCALE GENOMIC DNA]</scope>
    <source>
        <strain evidence="7">Lyne_18-Q3-R50-59_MAXAC.006</strain>
    </source>
</reference>
<feature type="transmembrane region" description="Helical" evidence="5">
    <location>
        <begin position="49"/>
        <end position="71"/>
    </location>
</feature>
<dbReference type="AlphaFoldDB" id="A0A936TCL1"/>
<dbReference type="Pfam" id="PF02656">
    <property type="entry name" value="DUF202"/>
    <property type="match status" value="1"/>
</dbReference>
<evidence type="ECO:0000313" key="8">
    <source>
        <dbReference type="Proteomes" id="UP000727993"/>
    </source>
</evidence>
<comment type="subcellular location">
    <subcellularLocation>
        <location evidence="1">Endomembrane system</location>
        <topology evidence="1">Multi-pass membrane protein</topology>
    </subcellularLocation>
</comment>
<name>A0A936TCL1_9ACTN</name>
<feature type="transmembrane region" description="Helical" evidence="5">
    <location>
        <begin position="91"/>
        <end position="116"/>
    </location>
</feature>
<dbReference type="GO" id="GO:0012505">
    <property type="term" value="C:endomembrane system"/>
    <property type="evidence" value="ECO:0007669"/>
    <property type="project" value="UniProtKB-SubCell"/>
</dbReference>
<organism evidence="7 8">
    <name type="scientific">Candidatus Neomicrothrix subdominans</name>
    <dbReference type="NCBI Taxonomy" id="2954438"/>
    <lineage>
        <taxon>Bacteria</taxon>
        <taxon>Bacillati</taxon>
        <taxon>Actinomycetota</taxon>
        <taxon>Acidimicrobiia</taxon>
        <taxon>Acidimicrobiales</taxon>
        <taxon>Microthrixaceae</taxon>
        <taxon>Candidatus Neomicrothrix</taxon>
    </lineage>
</organism>
<protein>
    <submittedName>
        <fullName evidence="7">DUF202 domain-containing protein</fullName>
    </submittedName>
</protein>
<sequence>MSQKPRLAPELDKPGLQPERNALAWERTAISMLLLGVVLARAGSKGGHWAIALAGLVQTVIGSAVLVWAGFHYRHLHGPIEHGGDRVVHPGAARAVGWTTVAFTAVSVVVAVDLILS</sequence>
<evidence type="ECO:0000259" key="6">
    <source>
        <dbReference type="Pfam" id="PF02656"/>
    </source>
</evidence>
<evidence type="ECO:0000256" key="1">
    <source>
        <dbReference type="ARBA" id="ARBA00004127"/>
    </source>
</evidence>
<comment type="caution">
    <text evidence="7">The sequence shown here is derived from an EMBL/GenBank/DDBJ whole genome shotgun (WGS) entry which is preliminary data.</text>
</comment>
<keyword evidence="2 5" id="KW-0812">Transmembrane</keyword>
<feature type="domain" description="DUF202" evidence="6">
    <location>
        <begin position="13"/>
        <end position="75"/>
    </location>
</feature>
<dbReference type="EMBL" id="JADJZA010000003">
    <property type="protein sequence ID" value="MBK9296621.1"/>
    <property type="molecule type" value="Genomic_DNA"/>
</dbReference>
<evidence type="ECO:0000256" key="5">
    <source>
        <dbReference type="SAM" id="Phobius"/>
    </source>
</evidence>
<evidence type="ECO:0000256" key="3">
    <source>
        <dbReference type="ARBA" id="ARBA00022989"/>
    </source>
</evidence>
<evidence type="ECO:0000313" key="7">
    <source>
        <dbReference type="EMBL" id="MBK9296621.1"/>
    </source>
</evidence>
<dbReference type="InterPro" id="IPR003807">
    <property type="entry name" value="DUF202"/>
</dbReference>
<keyword evidence="3 5" id="KW-1133">Transmembrane helix</keyword>
<evidence type="ECO:0000256" key="2">
    <source>
        <dbReference type="ARBA" id="ARBA00022692"/>
    </source>
</evidence>
<gene>
    <name evidence="7" type="ORF">IPN02_07195</name>
</gene>
<accession>A0A936TCL1</accession>
<proteinExistence type="predicted"/>
<evidence type="ECO:0000256" key="4">
    <source>
        <dbReference type="ARBA" id="ARBA00023136"/>
    </source>
</evidence>
<keyword evidence="4 5" id="KW-0472">Membrane</keyword>